<evidence type="ECO:0000256" key="1">
    <source>
        <dbReference type="SAM" id="Coils"/>
    </source>
</evidence>
<dbReference type="InParanoid" id="H2ZUV6"/>
<keyword evidence="4" id="KW-1185">Reference proteome</keyword>
<dbReference type="AlphaFoldDB" id="H2ZUV6"/>
<dbReference type="Gene3D" id="3.30.250.20">
    <property type="entry name" value="L1 transposable element, C-terminal domain"/>
    <property type="match status" value="1"/>
</dbReference>
<protein>
    <recommendedName>
        <fullName evidence="5">L1 transposable element RRM domain-containing protein</fullName>
    </recommendedName>
</protein>
<dbReference type="HOGENOM" id="CLU_062834_2_2_1"/>
<evidence type="ECO:0008006" key="5">
    <source>
        <dbReference type="Google" id="ProtNLM"/>
    </source>
</evidence>
<dbReference type="EMBL" id="AFYH01257112">
    <property type="status" value="NOT_ANNOTATED_CDS"/>
    <property type="molecule type" value="Genomic_DNA"/>
</dbReference>
<name>H2ZUV6_LATCH</name>
<proteinExistence type="predicted"/>
<reference evidence="3" key="3">
    <citation type="submission" date="2025-09" db="UniProtKB">
        <authorList>
            <consortium name="Ensembl"/>
        </authorList>
    </citation>
    <scope>IDENTIFICATION</scope>
</reference>
<dbReference type="Gene3D" id="3.30.70.1820">
    <property type="entry name" value="L1 transposable element, RRM domain"/>
    <property type="match status" value="1"/>
</dbReference>
<dbReference type="InterPro" id="IPR042566">
    <property type="entry name" value="L1_C"/>
</dbReference>
<evidence type="ECO:0000313" key="4">
    <source>
        <dbReference type="Proteomes" id="UP000008672"/>
    </source>
</evidence>
<feature type="region of interest" description="Disordered" evidence="2">
    <location>
        <begin position="1"/>
        <end position="37"/>
    </location>
</feature>
<evidence type="ECO:0000256" key="2">
    <source>
        <dbReference type="SAM" id="MobiDB-lite"/>
    </source>
</evidence>
<dbReference type="PANTHER" id="PTHR11505">
    <property type="entry name" value="L1 TRANSPOSABLE ELEMENT-RELATED"/>
    <property type="match status" value="1"/>
</dbReference>
<dbReference type="InterPro" id="IPR004244">
    <property type="entry name" value="Transposase_22"/>
</dbReference>
<dbReference type="Bgee" id="ENSLACG00000001054">
    <property type="expression patterns" value="Expressed in post-anal tail muscle and 3 other cell types or tissues"/>
</dbReference>
<dbReference type="Proteomes" id="UP000008672">
    <property type="component" value="Unassembled WGS sequence"/>
</dbReference>
<dbReference type="Ensembl" id="ENSLACT00000001188.1">
    <property type="protein sequence ID" value="ENSLACP00000001177.1"/>
    <property type="gene ID" value="ENSLACG00000001054.1"/>
</dbReference>
<dbReference type="OMA" id="ITYWGET"/>
<keyword evidence="1" id="KW-0175">Coiled coil</keyword>
<sequence length="293" mass="33109">MGKKSTRKSAPGSPTSGSSEEVPSSLSSSPRAGPSSSAEINLKTIQTLILQLTSDVAEVKLGIQNLQASQDFLGTRIVEAERWISKIKDSAEEETQRLLQMEQKLTTAVQRIEDLENRSRRNNVKIVGFPEGVEGGNPIKFLQSVLPELLDLKHDLPLQIERARHTLGPRPTPGQRPRAFVIKLLCFPTRELLLKAARDKGQLKWKQHRVYLFPDWSRDLQAKRQRFWEVRKLLREKGVRYGLFYPAILKITYWGETQSFTDPDEVKKFLTQNVGLVGDPRNSESQSPPTVGS</sequence>
<dbReference type="eggNOG" id="ENOG502SRQ0">
    <property type="taxonomic scope" value="Eukaryota"/>
</dbReference>
<feature type="coiled-coil region" evidence="1">
    <location>
        <begin position="84"/>
        <end position="118"/>
    </location>
</feature>
<dbReference type="GeneTree" id="ENSGT00940000160789"/>
<reference evidence="3" key="2">
    <citation type="submission" date="2025-08" db="UniProtKB">
        <authorList>
            <consortium name="Ensembl"/>
        </authorList>
    </citation>
    <scope>IDENTIFICATION</scope>
</reference>
<accession>H2ZUV6</accession>
<evidence type="ECO:0000313" key="3">
    <source>
        <dbReference type="Ensembl" id="ENSLACP00000001177.1"/>
    </source>
</evidence>
<feature type="compositionally biased region" description="Low complexity" evidence="2">
    <location>
        <begin position="9"/>
        <end position="37"/>
    </location>
</feature>
<organism evidence="3 4">
    <name type="scientific">Latimeria chalumnae</name>
    <name type="common">Coelacanth</name>
    <dbReference type="NCBI Taxonomy" id="7897"/>
    <lineage>
        <taxon>Eukaryota</taxon>
        <taxon>Metazoa</taxon>
        <taxon>Chordata</taxon>
        <taxon>Craniata</taxon>
        <taxon>Vertebrata</taxon>
        <taxon>Euteleostomi</taxon>
        <taxon>Coelacanthiformes</taxon>
        <taxon>Coelacanthidae</taxon>
        <taxon>Latimeria</taxon>
    </lineage>
</organism>
<reference evidence="4" key="1">
    <citation type="submission" date="2011-08" db="EMBL/GenBank/DDBJ databases">
        <title>The draft genome of Latimeria chalumnae.</title>
        <authorList>
            <person name="Di Palma F."/>
            <person name="Alfoldi J."/>
            <person name="Johnson J."/>
            <person name="Berlin A."/>
            <person name="Gnerre S."/>
            <person name="Jaffe D."/>
            <person name="MacCallum I."/>
            <person name="Young S."/>
            <person name="Walker B.J."/>
            <person name="Lander E."/>
            <person name="Lindblad-Toh K."/>
        </authorList>
    </citation>
    <scope>NUCLEOTIDE SEQUENCE [LARGE SCALE GENOMIC DNA]</scope>
    <source>
        <strain evidence="4">Wild caught</strain>
    </source>
</reference>